<comment type="similarity">
    <text evidence="1">Belongs to the pseudomonas-type ThrB family.</text>
</comment>
<dbReference type="InterPro" id="IPR050249">
    <property type="entry name" value="Pseudomonas-type_ThrB"/>
</dbReference>
<feature type="domain" description="Aminoglycoside phosphotransferase" evidence="2">
    <location>
        <begin position="118"/>
        <end position="315"/>
    </location>
</feature>
<dbReference type="PANTHER" id="PTHR21064">
    <property type="entry name" value="AMINOGLYCOSIDE PHOSPHOTRANSFERASE DOMAIN-CONTAINING PROTEIN-RELATED"/>
    <property type="match status" value="1"/>
</dbReference>
<gene>
    <name evidence="3" type="ORF">A3B40_03665</name>
</gene>
<dbReference type="Proteomes" id="UP000178040">
    <property type="component" value="Unassembled WGS sequence"/>
</dbReference>
<accession>A0A1F7ILK3</accession>
<evidence type="ECO:0000313" key="3">
    <source>
        <dbReference type="EMBL" id="OGK44238.1"/>
    </source>
</evidence>
<name>A0A1F7ILK3_9BACT</name>
<dbReference type="PANTHER" id="PTHR21064:SF6">
    <property type="entry name" value="AMINOGLYCOSIDE PHOSPHOTRANSFERASE DOMAIN-CONTAINING PROTEIN"/>
    <property type="match status" value="1"/>
</dbReference>
<protein>
    <recommendedName>
        <fullName evidence="2">Aminoglycoside phosphotransferase domain-containing protein</fullName>
    </recommendedName>
</protein>
<dbReference type="GO" id="GO:0019202">
    <property type="term" value="F:amino acid kinase activity"/>
    <property type="evidence" value="ECO:0007669"/>
    <property type="project" value="TreeGrafter"/>
</dbReference>
<comment type="caution">
    <text evidence="3">The sequence shown here is derived from an EMBL/GenBank/DDBJ whole genome shotgun (WGS) entry which is preliminary data.</text>
</comment>
<organism evidence="3 4">
    <name type="scientific">Candidatus Roizmanbacteria bacterium RIFCSPLOWO2_01_FULL_37_16</name>
    <dbReference type="NCBI Taxonomy" id="1802058"/>
    <lineage>
        <taxon>Bacteria</taxon>
        <taxon>Candidatus Roizmaniibacteriota</taxon>
    </lineage>
</organism>
<evidence type="ECO:0000259" key="2">
    <source>
        <dbReference type="Pfam" id="PF01636"/>
    </source>
</evidence>
<proteinExistence type="inferred from homology"/>
<dbReference type="EMBL" id="MGAI01000032">
    <property type="protein sequence ID" value="OGK44238.1"/>
    <property type="molecule type" value="Genomic_DNA"/>
</dbReference>
<dbReference type="Gene3D" id="3.90.1200.10">
    <property type="match status" value="1"/>
</dbReference>
<evidence type="ECO:0000313" key="4">
    <source>
        <dbReference type="Proteomes" id="UP000178040"/>
    </source>
</evidence>
<dbReference type="SUPFAM" id="SSF56112">
    <property type="entry name" value="Protein kinase-like (PK-like)"/>
    <property type="match status" value="1"/>
</dbReference>
<dbReference type="InterPro" id="IPR002575">
    <property type="entry name" value="Aminoglycoside_PTrfase"/>
</dbReference>
<dbReference type="InterPro" id="IPR011009">
    <property type="entry name" value="Kinase-like_dom_sf"/>
</dbReference>
<sequence length="381" mass="42483">MSENPLLTIPIAQIARADFSLDPAQADKVAQIVGERAGMRVESAPDLLARINAKYGIGGPIIDNGSPLILATEGTEKANFVADGIVGMARRKLHYNVWYSGYMGHGYHGGRYEQFGSPLPRVESISNIMREMTTAGISVPRVYSTLEGKTVYSLILPHSGKGWCARVTDHIEGASPLQRPTVEDIQRMAEIFARIHQVEITEKIVFGRDSWAKDSLVREYNKVEEQLITEAPEIAQEVLPYVEGMKNLDTSDLPKCLIHGDPQPSHALKTRYGDKIWIIDWECANEGYRVFDVSTLLAISCTDIESAENTLERYRLALESYEAINPLTASEREMLPFLIGATHAVFLLRSWTTKVEEWIEFSSKALGISKNIGKAVLFDRL</sequence>
<reference evidence="3 4" key="1">
    <citation type="journal article" date="2016" name="Nat. Commun.">
        <title>Thousands of microbial genomes shed light on interconnected biogeochemical processes in an aquifer system.</title>
        <authorList>
            <person name="Anantharaman K."/>
            <person name="Brown C.T."/>
            <person name="Hug L.A."/>
            <person name="Sharon I."/>
            <person name="Castelle C.J."/>
            <person name="Probst A.J."/>
            <person name="Thomas B.C."/>
            <person name="Singh A."/>
            <person name="Wilkins M.J."/>
            <person name="Karaoz U."/>
            <person name="Brodie E.L."/>
            <person name="Williams K.H."/>
            <person name="Hubbard S.S."/>
            <person name="Banfield J.F."/>
        </authorList>
    </citation>
    <scope>NUCLEOTIDE SEQUENCE [LARGE SCALE GENOMIC DNA]</scope>
</reference>
<evidence type="ECO:0000256" key="1">
    <source>
        <dbReference type="ARBA" id="ARBA00038240"/>
    </source>
</evidence>
<dbReference type="Pfam" id="PF01636">
    <property type="entry name" value="APH"/>
    <property type="match status" value="1"/>
</dbReference>
<dbReference type="AlphaFoldDB" id="A0A1F7ILK3"/>